<dbReference type="SMART" id="SM01260">
    <property type="entry name" value="LANC_like"/>
    <property type="match status" value="1"/>
</dbReference>
<evidence type="ECO:0008006" key="4">
    <source>
        <dbReference type="Google" id="ProtNLM"/>
    </source>
</evidence>
<dbReference type="Proteomes" id="UP000510788">
    <property type="component" value="Chromosome"/>
</dbReference>
<evidence type="ECO:0000313" key="2">
    <source>
        <dbReference type="EMBL" id="QLL67784.1"/>
    </source>
</evidence>
<evidence type="ECO:0000256" key="1">
    <source>
        <dbReference type="PIRSR" id="PIRSR607822-1"/>
    </source>
</evidence>
<accession>A0A9X7Y5Q6</accession>
<proteinExistence type="predicted"/>
<dbReference type="PRINTS" id="PR01950">
    <property type="entry name" value="LANCSUPER"/>
</dbReference>
<feature type="binding site" evidence="1">
    <location>
        <position position="319"/>
    </location>
    <ligand>
        <name>Zn(2+)</name>
        <dbReference type="ChEBI" id="CHEBI:29105"/>
    </ligand>
</feature>
<dbReference type="Gene3D" id="1.50.10.20">
    <property type="match status" value="1"/>
</dbReference>
<feature type="binding site" evidence="1">
    <location>
        <position position="318"/>
    </location>
    <ligand>
        <name>Zn(2+)</name>
        <dbReference type="ChEBI" id="CHEBI:29105"/>
    </ligand>
</feature>
<dbReference type="InterPro" id="IPR007822">
    <property type="entry name" value="LANC-like"/>
</dbReference>
<dbReference type="AlphaFoldDB" id="A0A9X7Y5Q6"/>
<keyword evidence="1" id="KW-0479">Metal-binding</keyword>
<dbReference type="PRINTS" id="PR01955">
    <property type="entry name" value="LANCFRANKIA"/>
</dbReference>
<feature type="binding site" evidence="1">
    <location>
        <position position="269"/>
    </location>
    <ligand>
        <name>Zn(2+)</name>
        <dbReference type="ChEBI" id="CHEBI:29105"/>
    </ligand>
</feature>
<dbReference type="EMBL" id="CP047409">
    <property type="protein sequence ID" value="QLL67784.1"/>
    <property type="molecule type" value="Genomic_DNA"/>
</dbReference>
<dbReference type="RefSeq" id="WP_180873610.1">
    <property type="nucleotide sequence ID" value="NZ_CP047409.1"/>
</dbReference>
<sequence length="413" mass="47684">MEINEKIIRRIVDNFYKDLNSYSNVMYINDKGEEMLKGYYFDNYPSILIFLSYYNLFTNSQIATPLIKKYLNYLVSSLKKQKRMILSFAYGLTGVLLALKVVNEIGKVNINLTELQNNYEDLVRLRLEIIDRKIKKGTIKSLDYDFINGLSANLLTLLLFSNNKFLIRKCVRCLCDCLDSVLAKTILNLGVAHGIGGIMLVLVQASKNEYLDKCHRLKVERSLKRISEIYIKIYTAKKEGKQKLINPWEDRINIKNINPNSLKRRQSWCYGTPGIAYGLLEVAKQLNDTYLLKIISNIFNKINTIDLMDTELETPTFCHGISGLLSILLNLKGNNTINVNLIKRNLTIELLNKYDSSREFGFRDYDFVSRGKKYENKKEFLDLGLLNGATGCFLSLMSLIDERILSWTKIFLL</sequence>
<name>A0A9X7Y5Q6_LACJH</name>
<protein>
    <recommendedName>
        <fullName evidence="4">Lanthionine synthetase C-like protein</fullName>
    </recommendedName>
</protein>
<keyword evidence="1" id="KW-0862">Zinc</keyword>
<evidence type="ECO:0000313" key="3">
    <source>
        <dbReference type="Proteomes" id="UP000510788"/>
    </source>
</evidence>
<reference evidence="2 3" key="1">
    <citation type="submission" date="2020-01" db="EMBL/GenBank/DDBJ databases">
        <title>Complete and circular genome sequences of six lactobacillus isolates from horses.</title>
        <authorList>
            <person name="Hassan H.M."/>
        </authorList>
    </citation>
    <scope>NUCLEOTIDE SEQUENCE [LARGE SCALE GENOMIC DNA]</scope>
    <source>
        <strain evidence="2 3">3DG</strain>
    </source>
</reference>
<dbReference type="Pfam" id="PF05147">
    <property type="entry name" value="LANC_like"/>
    <property type="match status" value="1"/>
</dbReference>
<organism evidence="2 3">
    <name type="scientific">Lactobacillus johnsonii</name>
    <dbReference type="NCBI Taxonomy" id="33959"/>
    <lineage>
        <taxon>Bacteria</taxon>
        <taxon>Bacillati</taxon>
        <taxon>Bacillota</taxon>
        <taxon>Bacilli</taxon>
        <taxon>Lactobacillales</taxon>
        <taxon>Lactobacillaceae</taxon>
        <taxon>Lactobacillus</taxon>
    </lineage>
</organism>
<dbReference type="GO" id="GO:0046872">
    <property type="term" value="F:metal ion binding"/>
    <property type="evidence" value="ECO:0007669"/>
    <property type="project" value="UniProtKB-KW"/>
</dbReference>
<dbReference type="GO" id="GO:0031179">
    <property type="term" value="P:peptide modification"/>
    <property type="evidence" value="ECO:0007669"/>
    <property type="project" value="InterPro"/>
</dbReference>
<gene>
    <name evidence="2" type="ORF">GTO82_02375</name>
</gene>
<dbReference type="SUPFAM" id="SSF158745">
    <property type="entry name" value="LanC-like"/>
    <property type="match status" value="1"/>
</dbReference>